<dbReference type="AlphaFoldDB" id="A0A3D9ICM4"/>
<dbReference type="Pfam" id="PF00117">
    <property type="entry name" value="GATase"/>
    <property type="match status" value="1"/>
</dbReference>
<name>A0A3D9ICM4_9BACL</name>
<dbReference type="SUPFAM" id="SSF52317">
    <property type="entry name" value="Class I glutamine amidotransferase-like"/>
    <property type="match status" value="1"/>
</dbReference>
<reference evidence="2 3" key="1">
    <citation type="submission" date="2018-07" db="EMBL/GenBank/DDBJ databases">
        <title>Genomic Encyclopedia of Type Strains, Phase III (KMG-III): the genomes of soil and plant-associated and newly described type strains.</title>
        <authorList>
            <person name="Whitman W."/>
        </authorList>
    </citation>
    <scope>NUCLEOTIDE SEQUENCE [LARGE SCALE GENOMIC DNA]</scope>
    <source>
        <strain evidence="2 3">CECT 8236</strain>
    </source>
</reference>
<proteinExistence type="predicted"/>
<evidence type="ECO:0000313" key="2">
    <source>
        <dbReference type="EMBL" id="RED59405.1"/>
    </source>
</evidence>
<organism evidence="2 3">
    <name type="scientific">Cohnella lupini</name>
    <dbReference type="NCBI Taxonomy" id="1294267"/>
    <lineage>
        <taxon>Bacteria</taxon>
        <taxon>Bacillati</taxon>
        <taxon>Bacillota</taxon>
        <taxon>Bacilli</taxon>
        <taxon>Bacillales</taxon>
        <taxon>Paenibacillaceae</taxon>
        <taxon>Cohnella</taxon>
    </lineage>
</organism>
<dbReference type="InterPro" id="IPR029062">
    <property type="entry name" value="Class_I_gatase-like"/>
</dbReference>
<sequence>MRIQFAQHVAFEDPGAILKWAEARGHEYTVTRFYAGEELPSPENWDWLIIMGGPMSIHDEDEFPWLKSEKESIRNAISIGKIVIGNCLGSQLIAEALGAKVYKNDQTEIGWFPIEWTPDGQAALYLESAPTELPVFHWHGETFDLPEGAVLLASSAACKNQAFAFGINVFAFQFHLEVLRHNILSMIENEEDELKKESPYIQSKTEILKYSHLADKATDVLVSFLNELEHRWSNSM</sequence>
<dbReference type="GO" id="GO:0005829">
    <property type="term" value="C:cytosol"/>
    <property type="evidence" value="ECO:0007669"/>
    <property type="project" value="TreeGrafter"/>
</dbReference>
<dbReference type="PANTHER" id="PTHR42695">
    <property type="entry name" value="GLUTAMINE AMIDOTRANSFERASE YLR126C-RELATED"/>
    <property type="match status" value="1"/>
</dbReference>
<evidence type="ECO:0000313" key="3">
    <source>
        <dbReference type="Proteomes" id="UP000256869"/>
    </source>
</evidence>
<keyword evidence="2" id="KW-0315">Glutamine amidotransferase</keyword>
<dbReference type="GO" id="GO:0016740">
    <property type="term" value="F:transferase activity"/>
    <property type="evidence" value="ECO:0007669"/>
    <property type="project" value="UniProtKB-KW"/>
</dbReference>
<dbReference type="EMBL" id="QRDY01000007">
    <property type="protein sequence ID" value="RED59405.1"/>
    <property type="molecule type" value="Genomic_DNA"/>
</dbReference>
<dbReference type="Gene3D" id="3.40.50.880">
    <property type="match status" value="1"/>
</dbReference>
<dbReference type="OrthoDB" id="9807137at2"/>
<dbReference type="InterPro" id="IPR044992">
    <property type="entry name" value="ChyE-like"/>
</dbReference>
<dbReference type="PANTHER" id="PTHR42695:SF5">
    <property type="entry name" value="GLUTAMINE AMIDOTRANSFERASE YLR126C-RELATED"/>
    <property type="match status" value="1"/>
</dbReference>
<feature type="domain" description="Glutamine amidotransferase" evidence="1">
    <location>
        <begin position="19"/>
        <end position="179"/>
    </location>
</feature>
<keyword evidence="2" id="KW-0808">Transferase</keyword>
<accession>A0A3D9ICM4</accession>
<dbReference type="Proteomes" id="UP000256869">
    <property type="component" value="Unassembled WGS sequence"/>
</dbReference>
<dbReference type="RefSeq" id="WP_115993449.1">
    <property type="nucleotide sequence ID" value="NZ_QRDY01000007.1"/>
</dbReference>
<dbReference type="PROSITE" id="PS51273">
    <property type="entry name" value="GATASE_TYPE_1"/>
    <property type="match status" value="1"/>
</dbReference>
<evidence type="ECO:0000259" key="1">
    <source>
        <dbReference type="Pfam" id="PF00117"/>
    </source>
</evidence>
<comment type="caution">
    <text evidence="2">The sequence shown here is derived from an EMBL/GenBank/DDBJ whole genome shotgun (WGS) entry which is preliminary data.</text>
</comment>
<dbReference type="CDD" id="cd01741">
    <property type="entry name" value="GATase1_1"/>
    <property type="match status" value="1"/>
</dbReference>
<dbReference type="InterPro" id="IPR017926">
    <property type="entry name" value="GATASE"/>
</dbReference>
<dbReference type="FunFam" id="3.40.50.880:FF:000033">
    <property type="entry name" value="Glutamine amidotransferase class-I"/>
    <property type="match status" value="1"/>
</dbReference>
<keyword evidence="3" id="KW-1185">Reference proteome</keyword>
<protein>
    <submittedName>
        <fullName evidence="2">GMP synthase-like glutamine amidotransferase</fullName>
    </submittedName>
</protein>
<gene>
    <name evidence="2" type="ORF">DFP95_107244</name>
</gene>